<comment type="caution">
    <text evidence="1">The sequence shown here is derived from an EMBL/GenBank/DDBJ whole genome shotgun (WGS) entry which is preliminary data.</text>
</comment>
<evidence type="ECO:0000313" key="1">
    <source>
        <dbReference type="EMBL" id="KAA3764546.1"/>
    </source>
</evidence>
<dbReference type="Proteomes" id="UP000422221">
    <property type="component" value="Unassembled WGS sequence"/>
</dbReference>
<dbReference type="EMBL" id="VWMK01000011">
    <property type="protein sequence ID" value="KAA3764546.1"/>
    <property type="molecule type" value="Genomic_DNA"/>
</dbReference>
<dbReference type="RefSeq" id="WP_130058242.1">
    <property type="nucleotide sequence ID" value="NZ_RCXT01000003.1"/>
</dbReference>
<protein>
    <submittedName>
        <fullName evidence="1">Uncharacterized protein</fullName>
    </submittedName>
</protein>
<evidence type="ECO:0000313" key="2">
    <source>
        <dbReference type="Proteomes" id="UP000422221"/>
    </source>
</evidence>
<accession>A0A7J4XIA8</accession>
<gene>
    <name evidence="1" type="ORF">F3F73_11845</name>
</gene>
<dbReference type="AlphaFoldDB" id="A0A7J4XIA8"/>
<name>A0A7J4XIA8_9BACE</name>
<sequence length="144" mass="16402">MITLRDAALLFDANERTILYWAKQNNITLTKVGESWMVDDVAISKLFAHNIRWGNEYTEEEISIREEALTNAILQIDDLIYLFKSVKRIAPIFRLIIQEMSQLIPHEQKKAVFLKVISGTGISEVAKNHGISIVGLHFIQIAHG</sequence>
<organism evidence="1 2">
    <name type="scientific">Bacteroides salyersiae</name>
    <dbReference type="NCBI Taxonomy" id="291644"/>
    <lineage>
        <taxon>Bacteria</taxon>
        <taxon>Pseudomonadati</taxon>
        <taxon>Bacteroidota</taxon>
        <taxon>Bacteroidia</taxon>
        <taxon>Bacteroidales</taxon>
        <taxon>Bacteroidaceae</taxon>
        <taxon>Bacteroides</taxon>
    </lineage>
</organism>
<proteinExistence type="predicted"/>
<reference evidence="1 2" key="1">
    <citation type="journal article" date="2019" name="Nat. Med.">
        <title>A library of human gut bacterial isolates paired with longitudinal multiomics data enables mechanistic microbiome research.</title>
        <authorList>
            <person name="Poyet M."/>
            <person name="Groussin M."/>
            <person name="Gibbons S.M."/>
            <person name="Avila-Pacheco J."/>
            <person name="Jiang X."/>
            <person name="Kearney S.M."/>
            <person name="Perrotta A.R."/>
            <person name="Berdy B."/>
            <person name="Zhao S."/>
            <person name="Lieberman T.D."/>
            <person name="Swanson P.K."/>
            <person name="Smith M."/>
            <person name="Roesemann S."/>
            <person name="Alexander J.E."/>
            <person name="Rich S.A."/>
            <person name="Livny J."/>
            <person name="Vlamakis H."/>
            <person name="Clish C."/>
            <person name="Bullock K."/>
            <person name="Deik A."/>
            <person name="Scott J."/>
            <person name="Pierce K.A."/>
            <person name="Xavier R.J."/>
            <person name="Alm E.J."/>
        </authorList>
    </citation>
    <scope>NUCLEOTIDE SEQUENCE [LARGE SCALE GENOMIC DNA]</scope>
    <source>
        <strain evidence="1 2">BIOML-A10</strain>
    </source>
</reference>